<dbReference type="InterPro" id="IPR041652">
    <property type="entry name" value="DUF5616"/>
</dbReference>
<evidence type="ECO:0000259" key="1">
    <source>
        <dbReference type="Pfam" id="PF04256"/>
    </source>
</evidence>
<evidence type="ECO:0000313" key="3">
    <source>
        <dbReference type="EMBL" id="AGB49615.1"/>
    </source>
</evidence>
<feature type="domain" description="DUF434" evidence="1">
    <location>
        <begin position="7"/>
        <end position="62"/>
    </location>
</feature>
<reference evidence="4" key="1">
    <citation type="submission" date="2012-02" db="EMBL/GenBank/DDBJ databases">
        <title>Complete sequence of chromosome of Methanomethylovorans hollandica DSM 15978.</title>
        <authorList>
            <person name="Lucas S."/>
            <person name="Copeland A."/>
            <person name="Lapidus A."/>
            <person name="Glavina del Rio T."/>
            <person name="Dalin E."/>
            <person name="Tice H."/>
            <person name="Bruce D."/>
            <person name="Goodwin L."/>
            <person name="Pitluck S."/>
            <person name="Peters L."/>
            <person name="Mikhailova N."/>
            <person name="Held B."/>
            <person name="Kyrpides N."/>
            <person name="Mavromatis K."/>
            <person name="Ivanova N."/>
            <person name="Brettin T."/>
            <person name="Detter J.C."/>
            <person name="Han C."/>
            <person name="Larimer F."/>
            <person name="Land M."/>
            <person name="Hauser L."/>
            <person name="Markowitz V."/>
            <person name="Cheng J.-F."/>
            <person name="Hugenholtz P."/>
            <person name="Woyke T."/>
            <person name="Wu D."/>
            <person name="Spring S."/>
            <person name="Schroeder M."/>
            <person name="Brambilla E."/>
            <person name="Klenk H.-P."/>
            <person name="Eisen J.A."/>
        </authorList>
    </citation>
    <scope>NUCLEOTIDE SEQUENCE [LARGE SCALE GENOMIC DNA]</scope>
    <source>
        <strain evidence="4">DSM 15978 / NBRC 107637 / DMS1</strain>
    </source>
</reference>
<organism evidence="3 4">
    <name type="scientific">Methanomethylovorans hollandica (strain DSM 15978 / NBRC 107637 / DMS1)</name>
    <dbReference type="NCBI Taxonomy" id="867904"/>
    <lineage>
        <taxon>Archaea</taxon>
        <taxon>Methanobacteriati</taxon>
        <taxon>Methanobacteriota</taxon>
        <taxon>Stenosarchaea group</taxon>
        <taxon>Methanomicrobia</taxon>
        <taxon>Methanosarcinales</taxon>
        <taxon>Methanosarcinaceae</taxon>
        <taxon>Methanomethylovorans</taxon>
    </lineage>
</organism>
<dbReference type="InterPro" id="IPR007368">
    <property type="entry name" value="DUF434"/>
</dbReference>
<evidence type="ECO:0000313" key="4">
    <source>
        <dbReference type="Proteomes" id="UP000010866"/>
    </source>
</evidence>
<sequence>MTSLISKLSSPARDIRYLLERGYPKTASIRFVGDHYRLEKSERHILTRVIVPPKTAVARNRKRLTSKEVAGKKILADGYNVLIAIESMLSNHTLWLCDDGFVRDTRGVFRSHNNTDITIEAVKQMCAILSKSSVSYVKVLLDSQMSQSGELAALIRQELSLLSLQGEVSTSEHADFDLKHADPEYVVATADGVIIDAVEKVIDLPQAVIEEKGSWAEMII</sequence>
<accession>L0KY42</accession>
<feature type="domain" description="DUF5616" evidence="2">
    <location>
        <begin position="67"/>
        <end position="206"/>
    </location>
</feature>
<name>L0KY42_METHD</name>
<dbReference type="EMBL" id="CP003362">
    <property type="protein sequence ID" value="AGB49615.1"/>
    <property type="molecule type" value="Genomic_DNA"/>
</dbReference>
<gene>
    <name evidence="3" type="ordered locus">Metho_1405</name>
</gene>
<evidence type="ECO:0000259" key="2">
    <source>
        <dbReference type="Pfam" id="PF18481"/>
    </source>
</evidence>
<dbReference type="KEGG" id="mhz:Metho_1405"/>
<proteinExistence type="predicted"/>
<protein>
    <recommendedName>
        <fullName evidence="5">DUF434 domain-containing protein</fullName>
    </recommendedName>
</protein>
<dbReference type="STRING" id="867904.Metho_1405"/>
<dbReference type="Pfam" id="PF18481">
    <property type="entry name" value="DUF5616"/>
    <property type="match status" value="1"/>
</dbReference>
<dbReference type="PANTHER" id="PTHR42252">
    <property type="entry name" value="DUF5616 DOMAIN-CONTAINING PROTEIN"/>
    <property type="match status" value="1"/>
</dbReference>
<dbReference type="AlphaFoldDB" id="L0KY42"/>
<dbReference type="PANTHER" id="PTHR42252:SF1">
    <property type="entry name" value="DUF434 DOMAIN-CONTAINING PROTEIN"/>
    <property type="match status" value="1"/>
</dbReference>
<dbReference type="Pfam" id="PF04256">
    <property type="entry name" value="DUF434"/>
    <property type="match status" value="1"/>
</dbReference>
<dbReference type="Proteomes" id="UP000010866">
    <property type="component" value="Chromosome"/>
</dbReference>
<keyword evidence="4" id="KW-1185">Reference proteome</keyword>
<evidence type="ECO:0008006" key="5">
    <source>
        <dbReference type="Google" id="ProtNLM"/>
    </source>
</evidence>
<dbReference type="HOGENOM" id="CLU_102155_0_0_2"/>